<protein>
    <submittedName>
        <fullName evidence="2">Uncharacterized protein</fullName>
    </submittedName>
</protein>
<reference evidence="2 3" key="1">
    <citation type="submission" date="2017-12" db="EMBL/GenBank/DDBJ databases">
        <title>Gene loss provides genomic basis for host adaptation in cereal stripe rust fungi.</title>
        <authorList>
            <person name="Xia C."/>
        </authorList>
    </citation>
    <scope>NUCLEOTIDE SEQUENCE [LARGE SCALE GENOMIC DNA]</scope>
    <source>
        <strain evidence="2 3">93TX-2</strain>
    </source>
</reference>
<feature type="region of interest" description="Disordered" evidence="1">
    <location>
        <begin position="125"/>
        <end position="145"/>
    </location>
</feature>
<name>A0A2S4WH71_9BASI</name>
<feature type="non-terminal residue" evidence="2">
    <location>
        <position position="364"/>
    </location>
</feature>
<dbReference type="PANTHER" id="PTHR28272">
    <property type="entry name" value="RIBONUCLEASES P/MRP PROTEIN SUBUNIT POP3"/>
    <property type="match status" value="1"/>
</dbReference>
<reference evidence="3" key="2">
    <citation type="journal article" date="2018" name="BMC Genomics">
        <title>Genomic insights into host adaptation between the wheat stripe rust pathogen (Puccinia striiformis f. sp. tritici) and the barley stripe rust pathogen (Puccinia striiformis f. sp. hordei).</title>
        <authorList>
            <person name="Xia C."/>
            <person name="Wang M."/>
            <person name="Yin C."/>
            <person name="Cornejo O.E."/>
            <person name="Hulbert S.H."/>
            <person name="Chen X."/>
        </authorList>
    </citation>
    <scope>NUCLEOTIDE SEQUENCE [LARGE SCALE GENOMIC DNA]</scope>
    <source>
        <strain evidence="3">93TX-2</strain>
    </source>
</reference>
<dbReference type="GO" id="GO:0004526">
    <property type="term" value="F:ribonuclease P activity"/>
    <property type="evidence" value="ECO:0007669"/>
    <property type="project" value="TreeGrafter"/>
</dbReference>
<dbReference type="Proteomes" id="UP000238274">
    <property type="component" value="Unassembled WGS sequence"/>
</dbReference>
<dbReference type="VEuPathDB" id="FungiDB:PSHT_02742"/>
<proteinExistence type="predicted"/>
<dbReference type="GO" id="GO:0008033">
    <property type="term" value="P:tRNA processing"/>
    <property type="evidence" value="ECO:0007669"/>
    <property type="project" value="InterPro"/>
</dbReference>
<dbReference type="InterPro" id="IPR013241">
    <property type="entry name" value="RNase_P_Pop3"/>
</dbReference>
<dbReference type="EMBL" id="PKSM01000024">
    <property type="protein sequence ID" value="POW21114.1"/>
    <property type="molecule type" value="Genomic_DNA"/>
</dbReference>
<accession>A0A2S4WH71</accession>
<dbReference type="GO" id="GO:0034965">
    <property type="term" value="P:intronic box C/D snoRNA processing"/>
    <property type="evidence" value="ECO:0007669"/>
    <property type="project" value="TreeGrafter"/>
</dbReference>
<dbReference type="AlphaFoldDB" id="A0A2S4WH71"/>
<dbReference type="VEuPathDB" id="FungiDB:PSTT_01062"/>
<dbReference type="PANTHER" id="PTHR28272:SF1">
    <property type="entry name" value="RIBONUCLEASES P_MRP PROTEIN SUBUNIT POP3"/>
    <property type="match status" value="1"/>
</dbReference>
<dbReference type="GO" id="GO:0000172">
    <property type="term" value="C:ribonuclease MRP complex"/>
    <property type="evidence" value="ECO:0007669"/>
    <property type="project" value="TreeGrafter"/>
</dbReference>
<dbReference type="GO" id="GO:0000171">
    <property type="term" value="F:ribonuclease MRP activity"/>
    <property type="evidence" value="ECO:0007669"/>
    <property type="project" value="TreeGrafter"/>
</dbReference>
<organism evidence="2 3">
    <name type="scientific">Puccinia striiformis</name>
    <dbReference type="NCBI Taxonomy" id="27350"/>
    <lineage>
        <taxon>Eukaryota</taxon>
        <taxon>Fungi</taxon>
        <taxon>Dikarya</taxon>
        <taxon>Basidiomycota</taxon>
        <taxon>Pucciniomycotina</taxon>
        <taxon>Pucciniomycetes</taxon>
        <taxon>Pucciniales</taxon>
        <taxon>Pucciniaceae</taxon>
        <taxon>Puccinia</taxon>
    </lineage>
</organism>
<sequence length="364" mass="40680">MAPSQNPQNTPSDDPELKGRKVVWKPVLSTPFTYQWYMSFLRPEISDQVGGQILVELLKVLDDLVDPSKSQSCSLSESQHHTRLEQLEGDQTFEKSCSLETSLHKTGRLAHIVELRSGKKIEIPDYIPPRRSQSNPENLKRHPQNSSYIVSGINSVTKALEKEITENRANIAAPCQTKDSKNPSSTLEVGLTEKPYHRRLSFIFVCRNDMNPVSLLDNLLPTVANLNQHLLQCQLRVTEDLAVQPLVLLIPLPKGAENSIAGALGLKRAAVVALRGEDVRMSALSHMAREHVKPISSPSSITSAHKSEAHPSLANEGAVLLLPTHVKHYKTSLPTDMRKHNLERTESRKRHKIAKLERNKNKDS</sequence>
<evidence type="ECO:0000313" key="3">
    <source>
        <dbReference type="Proteomes" id="UP000238274"/>
    </source>
</evidence>
<comment type="caution">
    <text evidence="2">The sequence shown here is derived from an EMBL/GenBank/DDBJ whole genome shotgun (WGS) entry which is preliminary data.</text>
</comment>
<gene>
    <name evidence="2" type="ORF">PSHT_02742</name>
</gene>
<dbReference type="GO" id="GO:0006364">
    <property type="term" value="P:rRNA processing"/>
    <property type="evidence" value="ECO:0007669"/>
    <property type="project" value="InterPro"/>
</dbReference>
<keyword evidence="3" id="KW-1185">Reference proteome</keyword>
<dbReference type="GO" id="GO:0005829">
    <property type="term" value="C:cytosol"/>
    <property type="evidence" value="ECO:0007669"/>
    <property type="project" value="TreeGrafter"/>
</dbReference>
<dbReference type="OrthoDB" id="20109at2759"/>
<evidence type="ECO:0000313" key="2">
    <source>
        <dbReference type="EMBL" id="POW21114.1"/>
    </source>
</evidence>
<evidence type="ECO:0000256" key="1">
    <source>
        <dbReference type="SAM" id="MobiDB-lite"/>
    </source>
</evidence>
<reference evidence="3" key="3">
    <citation type="journal article" date="2018" name="Mol. Plant Microbe Interact.">
        <title>Genome sequence resources for the wheat stripe rust pathogen (Puccinia striiformis f. sp. tritici) and the barley stripe rust pathogen (Puccinia striiformis f. sp. hordei).</title>
        <authorList>
            <person name="Xia C."/>
            <person name="Wang M."/>
            <person name="Yin C."/>
            <person name="Cornejo O.E."/>
            <person name="Hulbert S.H."/>
            <person name="Chen X."/>
        </authorList>
    </citation>
    <scope>NUCLEOTIDE SEQUENCE [LARGE SCALE GENOMIC DNA]</scope>
    <source>
        <strain evidence="3">93TX-2</strain>
    </source>
</reference>
<dbReference type="GO" id="GO:0005655">
    <property type="term" value="C:nucleolar ribonuclease P complex"/>
    <property type="evidence" value="ECO:0007669"/>
    <property type="project" value="TreeGrafter"/>
</dbReference>